<evidence type="ECO:0000313" key="2">
    <source>
        <dbReference type="EMBL" id="EEH50879.1"/>
    </source>
</evidence>
<dbReference type="AlphaFoldDB" id="C1NAF7"/>
<organism evidence="3">
    <name type="scientific">Micromonas pusilla (strain CCMP1545)</name>
    <name type="common">Picoplanktonic green alga</name>
    <dbReference type="NCBI Taxonomy" id="564608"/>
    <lineage>
        <taxon>Eukaryota</taxon>
        <taxon>Viridiplantae</taxon>
        <taxon>Chlorophyta</taxon>
        <taxon>Mamiellophyceae</taxon>
        <taxon>Mamiellales</taxon>
        <taxon>Mamiellaceae</taxon>
        <taxon>Micromonas</taxon>
    </lineage>
</organism>
<feature type="signal peptide" evidence="1">
    <location>
        <begin position="1"/>
        <end position="27"/>
    </location>
</feature>
<reference evidence="2 3" key="1">
    <citation type="journal article" date="2009" name="Science">
        <title>Green evolution and dynamic adaptations revealed by genomes of the marine picoeukaryotes Micromonas.</title>
        <authorList>
            <person name="Worden A.Z."/>
            <person name="Lee J.H."/>
            <person name="Mock T."/>
            <person name="Rouze P."/>
            <person name="Simmons M.P."/>
            <person name="Aerts A.L."/>
            <person name="Allen A.E."/>
            <person name="Cuvelier M.L."/>
            <person name="Derelle E."/>
            <person name="Everett M.V."/>
            <person name="Foulon E."/>
            <person name="Grimwood J."/>
            <person name="Gundlach H."/>
            <person name="Henrissat B."/>
            <person name="Napoli C."/>
            <person name="McDonald S.M."/>
            <person name="Parker M.S."/>
            <person name="Rombauts S."/>
            <person name="Salamov A."/>
            <person name="Von Dassow P."/>
            <person name="Badger J.H."/>
            <person name="Coutinho P.M."/>
            <person name="Demir E."/>
            <person name="Dubchak I."/>
            <person name="Gentemann C."/>
            <person name="Eikrem W."/>
            <person name="Gready J.E."/>
            <person name="John U."/>
            <person name="Lanier W."/>
            <person name="Lindquist E.A."/>
            <person name="Lucas S."/>
            <person name="Mayer K.F."/>
            <person name="Moreau H."/>
            <person name="Not F."/>
            <person name="Otillar R."/>
            <person name="Panaud O."/>
            <person name="Pangilinan J."/>
            <person name="Paulsen I."/>
            <person name="Piegu B."/>
            <person name="Poliakov A."/>
            <person name="Robbens S."/>
            <person name="Schmutz J."/>
            <person name="Toulza E."/>
            <person name="Wyss T."/>
            <person name="Zelensky A."/>
            <person name="Zhou K."/>
            <person name="Armbrust E.V."/>
            <person name="Bhattacharya D."/>
            <person name="Goodenough U.W."/>
            <person name="Van de Peer Y."/>
            <person name="Grigoriev I.V."/>
        </authorList>
    </citation>
    <scope>NUCLEOTIDE SEQUENCE [LARGE SCALE GENOMIC DNA]</scope>
    <source>
        <strain evidence="2 3">CCMP1545</strain>
    </source>
</reference>
<dbReference type="GeneID" id="9690339"/>
<dbReference type="OrthoDB" id="630188at2759"/>
<name>C1NAF7_MICPC</name>
<protein>
    <submittedName>
        <fullName evidence="2">Predicted protein</fullName>
    </submittedName>
</protein>
<keyword evidence="3" id="KW-1185">Reference proteome</keyword>
<evidence type="ECO:0000313" key="3">
    <source>
        <dbReference type="Proteomes" id="UP000001876"/>
    </source>
</evidence>
<accession>C1NAF7</accession>
<proteinExistence type="predicted"/>
<dbReference type="EMBL" id="GG663753">
    <property type="protein sequence ID" value="EEH50879.1"/>
    <property type="molecule type" value="Genomic_DNA"/>
</dbReference>
<dbReference type="Proteomes" id="UP000001876">
    <property type="component" value="Unassembled WGS sequence"/>
</dbReference>
<sequence>MPGNNWRQLFLLVTAIVVPVVIRLGGSEHIKNPPAYFVRLQGRLAEHQMGAKTPSGQALERAKLGKTMELLLAHLKELPSYLDGDCDAAEVSASEYAAQCQLIVEPTSGSIGQSLTSNSTTFLFIKCLTECKGTQIGVPGHVFHVLASGPTRVEGVVMDMGSGIYLVQLELTHPGEYTISAHIRMLTKRWVTKCSEDMKFKDAGRVWVPVINSPLIYHVSGSLPPEYESLPLCTGVDNPAQWVKVHSRDLGTHMSSVNWQWRGIHCRYKTYTPTEAKKCLQNRRLVIMGDSHSRTAYVAIENFLHGTLINDGNKFQYGFSNCSGLGVCVEFLWLPYPDDIRSGIQERIDSGEIKCDDAIITQSGQWNAAYRCIADAKQEYEDLAVLLKELSAQRFAAWVSPPASSNHIDSSTEWLNLKNSRQTSPRMNAEVRQSTAAMKRAGVAIIDLNAMTRPRLETICDGAHFACVNEESVGKVRFEGPVILSFWQVVINGLCNTALPPREAECAAR</sequence>
<dbReference type="KEGG" id="mpp:MICPUCDRAFT_66048"/>
<gene>
    <name evidence="2" type="ORF">MICPUCDRAFT_66048</name>
</gene>
<feature type="chain" id="PRO_5002910804" evidence="1">
    <location>
        <begin position="28"/>
        <end position="509"/>
    </location>
</feature>
<dbReference type="RefSeq" id="XP_003064899.1">
    <property type="nucleotide sequence ID" value="XM_003064853.1"/>
</dbReference>
<evidence type="ECO:0000256" key="1">
    <source>
        <dbReference type="SAM" id="SignalP"/>
    </source>
</evidence>
<keyword evidence="1" id="KW-0732">Signal</keyword>